<dbReference type="Pfam" id="PF00338">
    <property type="entry name" value="Ribosomal_S10"/>
    <property type="match status" value="1"/>
</dbReference>
<reference evidence="3" key="1">
    <citation type="submission" date="2025-08" db="UniProtKB">
        <authorList>
            <consortium name="RefSeq"/>
        </authorList>
    </citation>
    <scope>IDENTIFICATION</scope>
    <source>
        <tissue evidence="3">Muscle</tissue>
    </source>
</reference>
<dbReference type="OrthoDB" id="5984298at2759"/>
<evidence type="ECO:0000313" key="2">
    <source>
        <dbReference type="Proteomes" id="UP000504611"/>
    </source>
</evidence>
<name>A0A6I9NJB7_9TELE</name>
<dbReference type="RefSeq" id="XP_010777724.1">
    <property type="nucleotide sequence ID" value="XM_010779422.1"/>
</dbReference>
<dbReference type="InterPro" id="IPR027486">
    <property type="entry name" value="Ribosomal_uS10_dom"/>
</dbReference>
<dbReference type="KEGG" id="ncc:104952572"/>
<organism evidence="2 3">
    <name type="scientific">Notothenia coriiceps</name>
    <name type="common">black rockcod</name>
    <dbReference type="NCBI Taxonomy" id="8208"/>
    <lineage>
        <taxon>Eukaryota</taxon>
        <taxon>Metazoa</taxon>
        <taxon>Chordata</taxon>
        <taxon>Craniata</taxon>
        <taxon>Vertebrata</taxon>
        <taxon>Euteleostomi</taxon>
        <taxon>Actinopterygii</taxon>
        <taxon>Neopterygii</taxon>
        <taxon>Teleostei</taxon>
        <taxon>Neoteleostei</taxon>
        <taxon>Acanthomorphata</taxon>
        <taxon>Eupercaria</taxon>
        <taxon>Perciformes</taxon>
        <taxon>Notothenioidei</taxon>
        <taxon>Nototheniidae</taxon>
        <taxon>Notothenia</taxon>
    </lineage>
</organism>
<gene>
    <name evidence="3" type="primary">LOC104952572</name>
</gene>
<evidence type="ECO:0000259" key="1">
    <source>
        <dbReference type="Pfam" id="PF00338"/>
    </source>
</evidence>
<keyword evidence="2" id="KW-1185">Reference proteome</keyword>
<feature type="domain" description="Small ribosomal subunit protein uS10" evidence="1">
    <location>
        <begin position="44"/>
        <end position="106"/>
    </location>
</feature>
<protein>
    <submittedName>
        <fullName evidence="3">39S ribosomal protein L48, mitochondrial-like</fullName>
    </submittedName>
</protein>
<accession>A0A6I9NJB7</accession>
<dbReference type="GO" id="GO:0005761">
    <property type="term" value="C:mitochondrial ribosome"/>
    <property type="evidence" value="ECO:0007669"/>
    <property type="project" value="InterPro"/>
</dbReference>
<sequence length="133" mass="15167">MTPPVKAKQKKGKYLLSADFPLHLHREKSSPVGSWKTTTQLPCSYALQTKTTEVWQMQEQGTKMSVDSFLKTHNRVVQLRSLSATMCPIFLEVLLKNQPEGVQLSVQEHTEVDYKTRFKGRPELEGLQAKISH</sequence>
<dbReference type="InterPro" id="IPR027487">
    <property type="entry name" value="Ribosomal_mL48"/>
</dbReference>
<dbReference type="PANTHER" id="PTHR13473:SF0">
    <property type="entry name" value="LARGE RIBOSOMAL SUBUNIT PROTEIN ML48"/>
    <property type="match status" value="1"/>
</dbReference>
<proteinExistence type="predicted"/>
<evidence type="ECO:0000313" key="3">
    <source>
        <dbReference type="RefSeq" id="XP_010777724.1"/>
    </source>
</evidence>
<dbReference type="PANTHER" id="PTHR13473">
    <property type="entry name" value="MITOCHONDRIAL RIBOSOMAL PROTEIN L48"/>
    <property type="match status" value="1"/>
</dbReference>
<dbReference type="GeneID" id="104952572"/>
<dbReference type="Proteomes" id="UP000504611">
    <property type="component" value="Unplaced"/>
</dbReference>
<dbReference type="AlphaFoldDB" id="A0A6I9NJB7"/>